<comment type="caution">
    <text evidence="2">The sequence shown here is derived from an EMBL/GenBank/DDBJ whole genome shotgun (WGS) entry which is preliminary data.</text>
</comment>
<evidence type="ECO:0000313" key="2">
    <source>
        <dbReference type="EMBL" id="KAK7041243.1"/>
    </source>
</evidence>
<dbReference type="Proteomes" id="UP001362999">
    <property type="component" value="Unassembled WGS sequence"/>
</dbReference>
<dbReference type="PANTHER" id="PTHR33481:SF1">
    <property type="entry name" value="ENDONUCLEASE_EXONUCLEASE_PHOSPHATASE DOMAIN-CONTAINING PROTEIN-RELATED"/>
    <property type="match status" value="1"/>
</dbReference>
<accession>A0AAW0CTN3</accession>
<sequence length="345" mass="39014">MAEPLIHLAATFGLQQVLPPGTPTFWSERWKIWTTIDLAFVSAGLEDAVLECRADHGHGSDHRALVLKLDFALVRNSFTARPLYRETDWEKFHDTLMTTAATSPVPVEKLNSPQEVDDAVKTLTELLQGALEVSTPMSKPSPYAKRWWSKELSEKRREYHRAARKARRARASDECRAEAERLKHEYFSAIRSQKRKHWKTWLEEADERSVWLANKYASAPANPTASRVPPLKRPDGSTATSSQEKCEVLLDTFFPPPPAADLADTEGIQHPDPLPHWEVNLKETLTVIRELSPYKAPGLTRIPNIALQRAADFVAPILTALANACIRLSYHPSAWRIFTTVTLRK</sequence>
<dbReference type="PANTHER" id="PTHR33481">
    <property type="entry name" value="REVERSE TRANSCRIPTASE"/>
    <property type="match status" value="1"/>
</dbReference>
<feature type="region of interest" description="Disordered" evidence="1">
    <location>
        <begin position="220"/>
        <end position="241"/>
    </location>
</feature>
<protein>
    <recommendedName>
        <fullName evidence="4">Endonuclease/exonuclease/phosphatase domain-containing protein</fullName>
    </recommendedName>
</protein>
<evidence type="ECO:0000256" key="1">
    <source>
        <dbReference type="SAM" id="MobiDB-lite"/>
    </source>
</evidence>
<organism evidence="2 3">
    <name type="scientific">Favolaschia claudopus</name>
    <dbReference type="NCBI Taxonomy" id="2862362"/>
    <lineage>
        <taxon>Eukaryota</taxon>
        <taxon>Fungi</taxon>
        <taxon>Dikarya</taxon>
        <taxon>Basidiomycota</taxon>
        <taxon>Agaricomycotina</taxon>
        <taxon>Agaricomycetes</taxon>
        <taxon>Agaricomycetidae</taxon>
        <taxon>Agaricales</taxon>
        <taxon>Marasmiineae</taxon>
        <taxon>Mycenaceae</taxon>
        <taxon>Favolaschia</taxon>
    </lineage>
</organism>
<evidence type="ECO:0000313" key="3">
    <source>
        <dbReference type="Proteomes" id="UP001362999"/>
    </source>
</evidence>
<name>A0AAW0CTN3_9AGAR</name>
<keyword evidence="3" id="KW-1185">Reference proteome</keyword>
<feature type="non-terminal residue" evidence="2">
    <location>
        <position position="345"/>
    </location>
</feature>
<reference evidence="2 3" key="1">
    <citation type="journal article" date="2024" name="J Genomics">
        <title>Draft genome sequencing and assembly of Favolaschia claudopus CIRM-BRFM 2984 isolated from oak limbs.</title>
        <authorList>
            <person name="Navarro D."/>
            <person name="Drula E."/>
            <person name="Chaduli D."/>
            <person name="Cazenave R."/>
            <person name="Ahrendt S."/>
            <person name="Wang J."/>
            <person name="Lipzen A."/>
            <person name="Daum C."/>
            <person name="Barry K."/>
            <person name="Grigoriev I.V."/>
            <person name="Favel A."/>
            <person name="Rosso M.N."/>
            <person name="Martin F."/>
        </authorList>
    </citation>
    <scope>NUCLEOTIDE SEQUENCE [LARGE SCALE GENOMIC DNA]</scope>
    <source>
        <strain evidence="2 3">CIRM-BRFM 2984</strain>
    </source>
</reference>
<dbReference type="SUPFAM" id="SSF56219">
    <property type="entry name" value="DNase I-like"/>
    <property type="match status" value="1"/>
</dbReference>
<dbReference type="InterPro" id="IPR036691">
    <property type="entry name" value="Endo/exonu/phosph_ase_sf"/>
</dbReference>
<gene>
    <name evidence="2" type="ORF">R3P38DRAFT_2512196</name>
</gene>
<proteinExistence type="predicted"/>
<dbReference type="Gene3D" id="3.60.10.10">
    <property type="entry name" value="Endonuclease/exonuclease/phosphatase"/>
    <property type="match status" value="1"/>
</dbReference>
<dbReference type="EMBL" id="JAWWNJ010000014">
    <property type="protein sequence ID" value="KAK7041243.1"/>
    <property type="molecule type" value="Genomic_DNA"/>
</dbReference>
<dbReference type="AlphaFoldDB" id="A0AAW0CTN3"/>
<evidence type="ECO:0008006" key="4">
    <source>
        <dbReference type="Google" id="ProtNLM"/>
    </source>
</evidence>